<protein>
    <submittedName>
        <fullName evidence="4">Uncharacterized protein LOC114441574 isoform X1</fullName>
    </submittedName>
</protein>
<reference evidence="4" key="1">
    <citation type="submission" date="2025-08" db="UniProtKB">
        <authorList>
            <consortium name="RefSeq"/>
        </authorList>
    </citation>
    <scope>IDENTIFICATION</scope>
</reference>
<evidence type="ECO:0000313" key="3">
    <source>
        <dbReference type="Proteomes" id="UP000515145"/>
    </source>
</evidence>
<dbReference type="Proteomes" id="UP000515145">
    <property type="component" value="Chromosome 9"/>
</dbReference>
<dbReference type="OrthoDB" id="8964791at2759"/>
<accession>A0A6P7J1G1</accession>
<gene>
    <name evidence="4" type="primary">LOC114441574</name>
</gene>
<evidence type="ECO:0000256" key="2">
    <source>
        <dbReference type="SAM" id="MobiDB-lite"/>
    </source>
</evidence>
<sequence length="464" mass="49096">MPSKRKKNKRRMRRVQAQRRALEEQHAANTPVKASRGIAVSAPPAATPKKAAKTPAPAPEKIPQAVPIVETPKVEPKPAAVKEPVVEPIPAVVAVPGPKVVQLKVFAEEVEVQVLPAVTEETPVVEAPPVEPPTVEAAVVQEAKLIIPETEPVTEVIPPAEAPVVAPAEIEIQTADATVIKTETEQMLDVCEPEAVEVEAEALTEENAVAKEEEEEVEVAVSEDITIPETVAAEEQVVEAEQVVVSAEVEPAAHEVVTDTVVEVVTEISEPEQEVTEPAAAAPAEEDEGEVDVVAEEEAPEVPAEPDATTEDAPIQYVEIPVVADTISEAPVEEAAAPLTEATEVIADTLVDDFVVTEPLSAVEVAIAESAAVQQEIVVMNDTLSTITESTDVTPPEPEPAAAPAEEMVTDVTAEQTCLDMLSEEPKSEICDMPCQMQLAVETAEMSVETGLNAHIVPEVSIEG</sequence>
<proteinExistence type="predicted"/>
<feature type="compositionally biased region" description="Low complexity" evidence="2">
    <location>
        <begin position="42"/>
        <end position="55"/>
    </location>
</feature>
<organism evidence="3 4">
    <name type="scientific">Parambassis ranga</name>
    <name type="common">Indian glassy fish</name>
    <dbReference type="NCBI Taxonomy" id="210632"/>
    <lineage>
        <taxon>Eukaryota</taxon>
        <taxon>Metazoa</taxon>
        <taxon>Chordata</taxon>
        <taxon>Craniata</taxon>
        <taxon>Vertebrata</taxon>
        <taxon>Euteleostomi</taxon>
        <taxon>Actinopterygii</taxon>
        <taxon>Neopterygii</taxon>
        <taxon>Teleostei</taxon>
        <taxon>Neoteleostei</taxon>
        <taxon>Acanthomorphata</taxon>
        <taxon>Ovalentaria</taxon>
        <taxon>Ambassidae</taxon>
        <taxon>Parambassis</taxon>
    </lineage>
</organism>
<feature type="coiled-coil region" evidence="1">
    <location>
        <begin position="195"/>
        <end position="223"/>
    </location>
</feature>
<feature type="region of interest" description="Disordered" evidence="2">
    <location>
        <begin position="1"/>
        <end position="69"/>
    </location>
</feature>
<keyword evidence="3" id="KW-1185">Reference proteome</keyword>
<dbReference type="InParanoid" id="A0A6P7J1G1"/>
<evidence type="ECO:0000256" key="1">
    <source>
        <dbReference type="SAM" id="Coils"/>
    </source>
</evidence>
<dbReference type="RefSeq" id="XP_028270363.1">
    <property type="nucleotide sequence ID" value="XM_028414562.1"/>
</dbReference>
<keyword evidence="1" id="KW-0175">Coiled coil</keyword>
<feature type="compositionally biased region" description="Basic residues" evidence="2">
    <location>
        <begin position="1"/>
        <end position="17"/>
    </location>
</feature>
<name>A0A6P7J1G1_9TELE</name>
<evidence type="ECO:0000313" key="4">
    <source>
        <dbReference type="RefSeq" id="XP_028270363.1"/>
    </source>
</evidence>
<dbReference type="GeneID" id="114441574"/>
<dbReference type="AlphaFoldDB" id="A0A6P7J1G1"/>
<feature type="region of interest" description="Disordered" evidence="2">
    <location>
        <begin position="269"/>
        <end position="288"/>
    </location>
</feature>